<organism evidence="1 2">
    <name type="scientific">Dissostichus mawsoni</name>
    <name type="common">Antarctic cod</name>
    <dbReference type="NCBI Taxonomy" id="36200"/>
    <lineage>
        <taxon>Eukaryota</taxon>
        <taxon>Metazoa</taxon>
        <taxon>Chordata</taxon>
        <taxon>Craniata</taxon>
        <taxon>Vertebrata</taxon>
        <taxon>Euteleostomi</taxon>
        <taxon>Actinopterygii</taxon>
        <taxon>Neopterygii</taxon>
        <taxon>Teleostei</taxon>
        <taxon>Neoteleostei</taxon>
        <taxon>Acanthomorphata</taxon>
        <taxon>Eupercaria</taxon>
        <taxon>Perciformes</taxon>
        <taxon>Notothenioidei</taxon>
        <taxon>Nototheniidae</taxon>
        <taxon>Dissostichus</taxon>
    </lineage>
</organism>
<proteinExistence type="predicted"/>
<sequence length="78" mass="8338">MIHLDKEGCVVNSFLDLVTLEDGKADSVVAAIKSALQKKELPVDRLYGLGTDGAAVMTGMEFIVKSNGLCEICIVSCY</sequence>
<accession>A0A7J5YFT8</accession>
<gene>
    <name evidence="1" type="ORF">F7725_021313</name>
</gene>
<name>A0A7J5YFT8_DISMA</name>
<dbReference type="OrthoDB" id="6159421at2759"/>
<evidence type="ECO:0000313" key="2">
    <source>
        <dbReference type="Proteomes" id="UP000518266"/>
    </source>
</evidence>
<dbReference type="AlphaFoldDB" id="A0A7J5YFT8"/>
<dbReference type="Proteomes" id="UP000518266">
    <property type="component" value="Unassembled WGS sequence"/>
</dbReference>
<evidence type="ECO:0008006" key="3">
    <source>
        <dbReference type="Google" id="ProtNLM"/>
    </source>
</evidence>
<comment type="caution">
    <text evidence="1">The sequence shown here is derived from an EMBL/GenBank/DDBJ whole genome shotgun (WGS) entry which is preliminary data.</text>
</comment>
<dbReference type="EMBL" id="JAAKFY010000013">
    <property type="protein sequence ID" value="KAF3848285.1"/>
    <property type="molecule type" value="Genomic_DNA"/>
</dbReference>
<keyword evidence="2" id="KW-1185">Reference proteome</keyword>
<reference evidence="1 2" key="1">
    <citation type="submission" date="2020-03" db="EMBL/GenBank/DDBJ databases">
        <title>Dissostichus mawsoni Genome sequencing and assembly.</title>
        <authorList>
            <person name="Park H."/>
        </authorList>
    </citation>
    <scope>NUCLEOTIDE SEQUENCE [LARGE SCALE GENOMIC DNA]</scope>
    <source>
        <strain evidence="1">DM0001</strain>
        <tissue evidence="1">Muscle</tissue>
    </source>
</reference>
<evidence type="ECO:0000313" key="1">
    <source>
        <dbReference type="EMBL" id="KAF3848285.1"/>
    </source>
</evidence>
<protein>
    <recommendedName>
        <fullName evidence="3">DUF4371 domain-containing protein</fullName>
    </recommendedName>
</protein>